<comment type="caution">
    <text evidence="14">The sequence shown here is derived from an EMBL/GenBank/DDBJ whole genome shotgun (WGS) entry which is preliminary data.</text>
</comment>
<evidence type="ECO:0000313" key="15">
    <source>
        <dbReference type="Proteomes" id="UP000221369"/>
    </source>
</evidence>
<organism evidence="14 15">
    <name type="scientific">Paramicrobacterium agarici</name>
    <dbReference type="NCBI Taxonomy" id="630514"/>
    <lineage>
        <taxon>Bacteria</taxon>
        <taxon>Bacillati</taxon>
        <taxon>Actinomycetota</taxon>
        <taxon>Actinomycetes</taxon>
        <taxon>Micrococcales</taxon>
        <taxon>Microbacteriaceae</taxon>
        <taxon>Paramicrobacterium</taxon>
    </lineage>
</organism>
<dbReference type="Gene3D" id="1.10.10.160">
    <property type="match status" value="1"/>
</dbReference>
<keyword evidence="6" id="KW-0413">Isomerase</keyword>
<dbReference type="SUPFAM" id="SSF52540">
    <property type="entry name" value="P-loop containing nucleoside triphosphate hydrolases"/>
    <property type="match status" value="1"/>
</dbReference>
<dbReference type="GO" id="GO:0005829">
    <property type="term" value="C:cytosol"/>
    <property type="evidence" value="ECO:0007669"/>
    <property type="project" value="TreeGrafter"/>
</dbReference>
<dbReference type="PANTHER" id="PTHR11070:SF69">
    <property type="entry name" value="ATP-DEPENDENT DNA HELICASE UVRD2"/>
    <property type="match status" value="1"/>
</dbReference>
<feature type="binding site" evidence="10">
    <location>
        <begin position="28"/>
        <end position="35"/>
    </location>
    <ligand>
        <name>ATP</name>
        <dbReference type="ChEBI" id="CHEBI:30616"/>
    </ligand>
</feature>
<name>A0A2A9E094_9MICO</name>
<keyword evidence="4 10" id="KW-0347">Helicase</keyword>
<evidence type="ECO:0000256" key="11">
    <source>
        <dbReference type="SAM" id="MobiDB-lite"/>
    </source>
</evidence>
<proteinExistence type="inferred from homology"/>
<evidence type="ECO:0000256" key="3">
    <source>
        <dbReference type="ARBA" id="ARBA00022801"/>
    </source>
</evidence>
<dbReference type="RefSeq" id="WP_098408627.1">
    <property type="nucleotide sequence ID" value="NZ_PDJE01000001.1"/>
</dbReference>
<evidence type="ECO:0000313" key="14">
    <source>
        <dbReference type="EMBL" id="PFG31642.1"/>
    </source>
</evidence>
<dbReference type="EC" id="5.6.2.4" evidence="8"/>
<dbReference type="EMBL" id="PDJE01000001">
    <property type="protein sequence ID" value="PFG31642.1"/>
    <property type="molecule type" value="Genomic_DNA"/>
</dbReference>
<dbReference type="GO" id="GO:0005524">
    <property type="term" value="F:ATP binding"/>
    <property type="evidence" value="ECO:0007669"/>
    <property type="project" value="UniProtKB-UniRule"/>
</dbReference>
<keyword evidence="5 10" id="KW-0067">ATP-binding</keyword>
<evidence type="ECO:0000256" key="7">
    <source>
        <dbReference type="ARBA" id="ARBA00034617"/>
    </source>
</evidence>
<dbReference type="GO" id="GO:0043138">
    <property type="term" value="F:3'-5' DNA helicase activity"/>
    <property type="evidence" value="ECO:0007669"/>
    <property type="project" value="UniProtKB-EC"/>
</dbReference>
<dbReference type="Gene3D" id="1.10.486.10">
    <property type="entry name" value="PCRA, domain 4"/>
    <property type="match status" value="1"/>
</dbReference>
<dbReference type="CDD" id="cd18807">
    <property type="entry name" value="SF1_C_UvrD"/>
    <property type="match status" value="1"/>
</dbReference>
<dbReference type="AlphaFoldDB" id="A0A2A9E094"/>
<protein>
    <recommendedName>
        <fullName evidence="8">DNA 3'-5' helicase</fullName>
        <ecNumber evidence="8">5.6.2.4</ecNumber>
    </recommendedName>
</protein>
<comment type="similarity">
    <text evidence="1">Belongs to the helicase family. UvrD subfamily.</text>
</comment>
<evidence type="ECO:0000256" key="6">
    <source>
        <dbReference type="ARBA" id="ARBA00023235"/>
    </source>
</evidence>
<evidence type="ECO:0000256" key="10">
    <source>
        <dbReference type="PROSITE-ProRule" id="PRU00560"/>
    </source>
</evidence>
<feature type="domain" description="UvrD-like helicase ATP-binding" evidence="12">
    <location>
        <begin position="7"/>
        <end position="285"/>
    </location>
</feature>
<dbReference type="CDD" id="cd17932">
    <property type="entry name" value="DEXQc_UvrD"/>
    <property type="match status" value="1"/>
</dbReference>
<dbReference type="Pfam" id="PF13361">
    <property type="entry name" value="UvrD_C"/>
    <property type="match status" value="2"/>
</dbReference>
<evidence type="ECO:0000256" key="8">
    <source>
        <dbReference type="ARBA" id="ARBA00034808"/>
    </source>
</evidence>
<gene>
    <name evidence="14" type="ORF">ATJ78_2620</name>
</gene>
<evidence type="ECO:0000256" key="2">
    <source>
        <dbReference type="ARBA" id="ARBA00022741"/>
    </source>
</evidence>
<feature type="domain" description="UvrD-like helicase C-terminal" evidence="13">
    <location>
        <begin position="286"/>
        <end position="529"/>
    </location>
</feature>
<dbReference type="Pfam" id="PF00580">
    <property type="entry name" value="UvrD-helicase"/>
    <property type="match status" value="1"/>
</dbReference>
<dbReference type="InterPro" id="IPR014016">
    <property type="entry name" value="UvrD-like_ATP-bd"/>
</dbReference>
<reference evidence="14 15" key="1">
    <citation type="submission" date="2017-10" db="EMBL/GenBank/DDBJ databases">
        <title>Sequencing the genomes of 1000 actinobacteria strains.</title>
        <authorList>
            <person name="Klenk H.-P."/>
        </authorList>
    </citation>
    <scope>NUCLEOTIDE SEQUENCE [LARGE SCALE GENOMIC DNA]</scope>
    <source>
        <strain evidence="14 15">DSM 21798</strain>
    </source>
</reference>
<dbReference type="PROSITE" id="PS51217">
    <property type="entry name" value="UVRD_HELICASE_CTER"/>
    <property type="match status" value="1"/>
</dbReference>
<evidence type="ECO:0000256" key="9">
    <source>
        <dbReference type="ARBA" id="ARBA00048988"/>
    </source>
</evidence>
<dbReference type="GO" id="GO:0016887">
    <property type="term" value="F:ATP hydrolysis activity"/>
    <property type="evidence" value="ECO:0007669"/>
    <property type="project" value="RHEA"/>
</dbReference>
<dbReference type="Proteomes" id="UP000221369">
    <property type="component" value="Unassembled WGS sequence"/>
</dbReference>
<dbReference type="PROSITE" id="PS51198">
    <property type="entry name" value="UVRD_HELICASE_ATP_BIND"/>
    <property type="match status" value="1"/>
</dbReference>
<keyword evidence="2 10" id="KW-0547">Nucleotide-binding</keyword>
<accession>A0A2A9E094</accession>
<evidence type="ECO:0000259" key="13">
    <source>
        <dbReference type="PROSITE" id="PS51217"/>
    </source>
</evidence>
<evidence type="ECO:0000256" key="5">
    <source>
        <dbReference type="ARBA" id="ARBA00022840"/>
    </source>
</evidence>
<evidence type="ECO:0000259" key="12">
    <source>
        <dbReference type="PROSITE" id="PS51198"/>
    </source>
</evidence>
<dbReference type="InterPro" id="IPR014017">
    <property type="entry name" value="DNA_helicase_UvrD-like_C"/>
</dbReference>
<dbReference type="InterPro" id="IPR013986">
    <property type="entry name" value="DExx_box_DNA_helicase_dom_sf"/>
</dbReference>
<comment type="catalytic activity">
    <reaction evidence="9">
        <text>ATP + H2O = ADP + phosphate + H(+)</text>
        <dbReference type="Rhea" id="RHEA:13065"/>
        <dbReference type="ChEBI" id="CHEBI:15377"/>
        <dbReference type="ChEBI" id="CHEBI:15378"/>
        <dbReference type="ChEBI" id="CHEBI:30616"/>
        <dbReference type="ChEBI" id="CHEBI:43474"/>
        <dbReference type="ChEBI" id="CHEBI:456216"/>
        <dbReference type="EC" id="5.6.2.4"/>
    </reaction>
</comment>
<dbReference type="Gene3D" id="3.40.50.300">
    <property type="entry name" value="P-loop containing nucleotide triphosphate hydrolases"/>
    <property type="match status" value="3"/>
</dbReference>
<dbReference type="InterPro" id="IPR027417">
    <property type="entry name" value="P-loop_NTPase"/>
</dbReference>
<keyword evidence="15" id="KW-1185">Reference proteome</keyword>
<sequence length="574" mass="63171">MTESLLAGLDDDQRVVAETLRGPVCVLAGAGTGKTRAITHRIAHGVATGTYASNRVLALTFTNRAAAELRGRLRQLGAGTVSAKTFHSAALSQLGYFWPQVVGGDMPRLVEGKARVLGHAAEKLKLGVDTATLRDLAAEVEWRKVSGRSIAQYAAAERQLPGHLSLEQTADMMQTYEDLKDERRQLDFEDVLLACAGMLEQEPRVAMQVREQYRFFVVDEYQDVSPLQQQLLDLWLGDRRELCVVGDASQTIFSFAGASSNFLLGFGSRYDGAQIVRLERNYRSTQPIVTTANRLMRDRPGALTLTAVGAGGDPEVSPDLVRYPDDMAEARGIAQSILSRIDEGARPEDIAVLYRVNAQSAVLETALSDVGVSYHVRGATRFFDRPEIKRAVLALRGASVSVANEPLFKSVSDVLRSLGWSQVPPEGQGAVRATWESLNAIMGLVDQAPVGTTFREFTDDLLERQAGQHEPTLQAVTLATLHSAKGLEWDEVYVPGLSEGLVPISYAKTFEQIDEERRLLYVGITRARRHLTLTWSESSQRRPRERSRFLQEIGIRNPDAADARSRAAGRSARR</sequence>
<evidence type="ECO:0000256" key="4">
    <source>
        <dbReference type="ARBA" id="ARBA00022806"/>
    </source>
</evidence>
<dbReference type="PANTHER" id="PTHR11070">
    <property type="entry name" value="UVRD / RECB / PCRA DNA HELICASE FAMILY MEMBER"/>
    <property type="match status" value="1"/>
</dbReference>
<dbReference type="InterPro" id="IPR000212">
    <property type="entry name" value="DNA_helicase_UvrD/REP"/>
</dbReference>
<feature type="region of interest" description="Disordered" evidence="11">
    <location>
        <begin position="546"/>
        <end position="574"/>
    </location>
</feature>
<dbReference type="GO" id="GO:0033202">
    <property type="term" value="C:DNA helicase complex"/>
    <property type="evidence" value="ECO:0007669"/>
    <property type="project" value="TreeGrafter"/>
</dbReference>
<dbReference type="GO" id="GO:0003677">
    <property type="term" value="F:DNA binding"/>
    <property type="evidence" value="ECO:0007669"/>
    <property type="project" value="InterPro"/>
</dbReference>
<evidence type="ECO:0000256" key="1">
    <source>
        <dbReference type="ARBA" id="ARBA00009922"/>
    </source>
</evidence>
<keyword evidence="3 10" id="KW-0378">Hydrolase</keyword>
<comment type="catalytic activity">
    <reaction evidence="7">
        <text>Couples ATP hydrolysis with the unwinding of duplex DNA by translocating in the 3'-5' direction.</text>
        <dbReference type="EC" id="5.6.2.4"/>
    </reaction>
</comment>
<dbReference type="GO" id="GO:0000725">
    <property type="term" value="P:recombinational repair"/>
    <property type="evidence" value="ECO:0007669"/>
    <property type="project" value="TreeGrafter"/>
</dbReference>